<reference evidence="11 12" key="1">
    <citation type="journal article" date="2012" name="J. Bacteriol.">
        <title>Complete Genome Sequence of Leptospirillum ferrooxidans Strain C2-3, Isolated from a Fresh Volcanic Ash Deposit on the Island of Miyake, Japan.</title>
        <authorList>
            <person name="Fujimura R."/>
            <person name="Sato Y."/>
            <person name="Nishizawa T."/>
            <person name="Oshima K."/>
            <person name="Kim S.-W."/>
            <person name="Hattori M."/>
            <person name="Kamijo T."/>
            <person name="Ohta H."/>
        </authorList>
    </citation>
    <scope>NUCLEOTIDE SEQUENCE [LARGE SCALE GENOMIC DNA]</scope>
    <source>
        <strain evidence="11 12">C2-3</strain>
    </source>
</reference>
<protein>
    <recommendedName>
        <fullName evidence="4">L-aspartate oxidase</fullName>
        <ecNumber evidence="4">1.4.3.16</ecNumber>
    </recommendedName>
</protein>
<comment type="similarity">
    <text evidence="3">Belongs to the FAD-dependent oxidoreductase 2 family. NadB subfamily.</text>
</comment>
<dbReference type="PANTHER" id="PTHR42716">
    <property type="entry name" value="L-ASPARTATE OXIDASE"/>
    <property type="match status" value="1"/>
</dbReference>
<keyword evidence="5" id="KW-0285">Flavoprotein</keyword>
<comment type="cofactor">
    <cofactor evidence="1">
        <name>FAD</name>
        <dbReference type="ChEBI" id="CHEBI:57692"/>
    </cofactor>
</comment>
<dbReference type="Proteomes" id="UP000007382">
    <property type="component" value="Chromosome"/>
</dbReference>
<dbReference type="InterPro" id="IPR003953">
    <property type="entry name" value="FAD-dep_OxRdtase_2_FAD-bd"/>
</dbReference>
<evidence type="ECO:0000256" key="4">
    <source>
        <dbReference type="ARBA" id="ARBA00012173"/>
    </source>
</evidence>
<dbReference type="GO" id="GO:0008734">
    <property type="term" value="F:L-aspartate oxidase activity"/>
    <property type="evidence" value="ECO:0007669"/>
    <property type="project" value="UniProtKB-EC"/>
</dbReference>
<dbReference type="PATRIC" id="fig|1162668.3.peg.2758"/>
<evidence type="ECO:0000256" key="9">
    <source>
        <dbReference type="ARBA" id="ARBA00048305"/>
    </source>
</evidence>
<evidence type="ECO:0000256" key="8">
    <source>
        <dbReference type="ARBA" id="ARBA00023002"/>
    </source>
</evidence>
<dbReference type="eggNOG" id="COG0029">
    <property type="taxonomic scope" value="Bacteria"/>
</dbReference>
<evidence type="ECO:0000256" key="6">
    <source>
        <dbReference type="ARBA" id="ARBA00022642"/>
    </source>
</evidence>
<evidence type="ECO:0000256" key="2">
    <source>
        <dbReference type="ARBA" id="ARBA00004950"/>
    </source>
</evidence>
<dbReference type="Gene3D" id="3.50.50.60">
    <property type="entry name" value="FAD/NAD(P)-binding domain"/>
    <property type="match status" value="1"/>
</dbReference>
<dbReference type="PANTHER" id="PTHR42716:SF2">
    <property type="entry name" value="L-ASPARTATE OXIDASE, CHLOROPLASTIC"/>
    <property type="match status" value="1"/>
</dbReference>
<comment type="pathway">
    <text evidence="2">Cofactor biosynthesis; NAD(+) biosynthesis; iminoaspartate from L-aspartate (oxidase route): step 1/1.</text>
</comment>
<feature type="domain" description="FAD-dependent oxidoreductase 2 FAD-binding" evidence="10">
    <location>
        <begin position="8"/>
        <end position="382"/>
    </location>
</feature>
<dbReference type="InterPro" id="IPR027477">
    <property type="entry name" value="Succ_DH/fumarate_Rdtase_cat_sf"/>
</dbReference>
<dbReference type="AlphaFoldDB" id="I0IRU3"/>
<evidence type="ECO:0000259" key="10">
    <source>
        <dbReference type="Pfam" id="PF00890"/>
    </source>
</evidence>
<evidence type="ECO:0000256" key="1">
    <source>
        <dbReference type="ARBA" id="ARBA00001974"/>
    </source>
</evidence>
<evidence type="ECO:0000256" key="7">
    <source>
        <dbReference type="ARBA" id="ARBA00022827"/>
    </source>
</evidence>
<proteinExistence type="inferred from homology"/>
<keyword evidence="12" id="KW-1185">Reference proteome</keyword>
<dbReference type="UniPathway" id="UPA00253">
    <property type="reaction ID" value="UER00326"/>
</dbReference>
<sequence length="511" mass="55176">MMKKESVDFLVVGGGIAGYQAVLSLLPHGSVLLVSRGPLSSGSSYYAQGGLALPWGFGPEDCERHVQDTLRAGAGLCDEPSVRTLVGDGERVWKGLLSLDVPFDRDSDGTFLTTREAAHSVPRIVHAGGDRTGFLILSSLAKKVSEDPAFRFLSNHQLYRLRKNPEGRVTGALFLGETGHELLEIEAGATILSTGGGSSLFLRSTNPRLQRGDGVAVAARAGCEIERMAYYQFHPTVLDIPGQAPFLLTEAMRGEGARVVNRKGRRFLFDYHPDGELAPRDVVSRALWLESRKSPEEGIFLSLTHFPKGRVAQRFPQVYRHCLELGVDLETTPAPIRPAAHFQMGGIRSDMNGRTTLPGLYAIGEVASTRVHGANRLASNSLLEALVMGSRVADAIGSVRHLPETGDNSSDEPDQALLPSVDIEEGWSRLRQILWDSAGIVRTLPLVQKGLLEILEMIGTSRQAPVEGGRFALGNGLLVARLILEDILTAPVAGANYVVSEMPAPAVKNKD</sequence>
<dbReference type="SUPFAM" id="SSF46977">
    <property type="entry name" value="Succinate dehydrogenase/fumarate reductase flavoprotein C-terminal domain"/>
    <property type="match status" value="1"/>
</dbReference>
<evidence type="ECO:0000256" key="3">
    <source>
        <dbReference type="ARBA" id="ARBA00008562"/>
    </source>
</evidence>
<dbReference type="GO" id="GO:0034628">
    <property type="term" value="P:'de novo' NAD+ biosynthetic process from L-aspartate"/>
    <property type="evidence" value="ECO:0007669"/>
    <property type="project" value="TreeGrafter"/>
</dbReference>
<keyword evidence="7" id="KW-0274">FAD</keyword>
<dbReference type="KEGG" id="lfc:LFE_2320"/>
<dbReference type="SUPFAM" id="SSF51905">
    <property type="entry name" value="FAD/NAD(P)-binding domain"/>
    <property type="match status" value="1"/>
</dbReference>
<evidence type="ECO:0000313" key="11">
    <source>
        <dbReference type="EMBL" id="BAM07992.1"/>
    </source>
</evidence>
<dbReference type="Gene3D" id="3.90.700.10">
    <property type="entry name" value="Succinate dehydrogenase/fumarate reductase flavoprotein, catalytic domain"/>
    <property type="match status" value="1"/>
</dbReference>
<dbReference type="InterPro" id="IPR036188">
    <property type="entry name" value="FAD/NAD-bd_sf"/>
</dbReference>
<dbReference type="EMBL" id="AP012342">
    <property type="protein sequence ID" value="BAM07992.1"/>
    <property type="molecule type" value="Genomic_DNA"/>
</dbReference>
<dbReference type="SUPFAM" id="SSF56425">
    <property type="entry name" value="Succinate dehydrogenase/fumarate reductase flavoprotein, catalytic domain"/>
    <property type="match status" value="1"/>
</dbReference>
<keyword evidence="8" id="KW-0560">Oxidoreductase</keyword>
<reference evidence="12" key="2">
    <citation type="submission" date="2012-03" db="EMBL/GenBank/DDBJ databases">
        <title>The complete genome sequence of the pioneer microbe on fresh volcanic deposit, Leptospirillum ferrooxidans strain C2-3.</title>
        <authorList>
            <person name="Fujimura R."/>
            <person name="Sato Y."/>
            <person name="Nishizawa T."/>
            <person name="Nanba K."/>
            <person name="Oshima K."/>
            <person name="Hattori M."/>
            <person name="Kamijo T."/>
            <person name="Ohta H."/>
        </authorList>
    </citation>
    <scope>NUCLEOTIDE SEQUENCE [LARGE SCALE GENOMIC DNA]</scope>
    <source>
        <strain evidence="12">C2-3</strain>
    </source>
</reference>
<dbReference type="EC" id="1.4.3.16" evidence="4"/>
<dbReference type="FunFam" id="3.90.700.10:FF:000002">
    <property type="entry name" value="L-aspartate oxidase"/>
    <property type="match status" value="1"/>
</dbReference>
<dbReference type="STRING" id="1162668.LFE_2320"/>
<dbReference type="InterPro" id="IPR005288">
    <property type="entry name" value="NadB"/>
</dbReference>
<dbReference type="InterPro" id="IPR037099">
    <property type="entry name" value="Fum_R/Succ_DH_flav-like_C_sf"/>
</dbReference>
<organism evidence="11 12">
    <name type="scientific">Leptospirillum ferrooxidans (strain C2-3)</name>
    <dbReference type="NCBI Taxonomy" id="1162668"/>
    <lineage>
        <taxon>Bacteria</taxon>
        <taxon>Pseudomonadati</taxon>
        <taxon>Nitrospirota</taxon>
        <taxon>Nitrospiria</taxon>
        <taxon>Nitrospirales</taxon>
        <taxon>Nitrospiraceae</taxon>
        <taxon>Leptospirillum</taxon>
    </lineage>
</organism>
<keyword evidence="6" id="KW-0662">Pyridine nucleotide biosynthesis</keyword>
<dbReference type="PRINTS" id="PR00368">
    <property type="entry name" value="FADPNR"/>
</dbReference>
<dbReference type="Pfam" id="PF00890">
    <property type="entry name" value="FAD_binding_2"/>
    <property type="match status" value="1"/>
</dbReference>
<comment type="catalytic activity">
    <reaction evidence="9">
        <text>L-aspartate + O2 = iminosuccinate + H2O2</text>
        <dbReference type="Rhea" id="RHEA:25876"/>
        <dbReference type="ChEBI" id="CHEBI:15379"/>
        <dbReference type="ChEBI" id="CHEBI:16240"/>
        <dbReference type="ChEBI" id="CHEBI:29991"/>
        <dbReference type="ChEBI" id="CHEBI:77875"/>
        <dbReference type="EC" id="1.4.3.16"/>
    </reaction>
    <physiologicalReaction direction="left-to-right" evidence="9">
        <dbReference type="Rhea" id="RHEA:25877"/>
    </physiologicalReaction>
</comment>
<dbReference type="HOGENOM" id="CLU_014312_3_0_0"/>
<evidence type="ECO:0000313" key="12">
    <source>
        <dbReference type="Proteomes" id="UP000007382"/>
    </source>
</evidence>
<gene>
    <name evidence="11" type="ordered locus">LFE_2320</name>
</gene>
<evidence type="ECO:0000256" key="5">
    <source>
        <dbReference type="ARBA" id="ARBA00022630"/>
    </source>
</evidence>
<accession>I0IRU3</accession>
<name>I0IRU3_LEPFC</name>